<sequence>MISYQQVAEQLHAYTQRLQTATTDAERRECFAAIRALCDVGLAGGTGTTQMVSPVAQMTAPPSPSVQTQATPAVPLSGKRFEEDDANGDSLFDF</sequence>
<gene>
    <name evidence="2" type="ORF">ACFO0S_03185</name>
</gene>
<feature type="region of interest" description="Disordered" evidence="1">
    <location>
        <begin position="53"/>
        <end position="94"/>
    </location>
</feature>
<proteinExistence type="predicted"/>
<evidence type="ECO:0000313" key="3">
    <source>
        <dbReference type="Proteomes" id="UP001595733"/>
    </source>
</evidence>
<evidence type="ECO:0000256" key="1">
    <source>
        <dbReference type="SAM" id="MobiDB-lite"/>
    </source>
</evidence>
<comment type="caution">
    <text evidence="2">The sequence shown here is derived from an EMBL/GenBank/DDBJ whole genome shotgun (WGS) entry which is preliminary data.</text>
</comment>
<name>A0ABV8UTD6_9BACL</name>
<dbReference type="RefSeq" id="WP_378140102.1">
    <property type="nucleotide sequence ID" value="NZ_JBHSEF010000009.1"/>
</dbReference>
<dbReference type="EMBL" id="JBHSEF010000009">
    <property type="protein sequence ID" value="MFC4354072.1"/>
    <property type="molecule type" value="Genomic_DNA"/>
</dbReference>
<organism evidence="2 3">
    <name type="scientific">Chryseomicrobium palamuruense</name>
    <dbReference type="NCBI Taxonomy" id="682973"/>
    <lineage>
        <taxon>Bacteria</taxon>
        <taxon>Bacillati</taxon>
        <taxon>Bacillota</taxon>
        <taxon>Bacilli</taxon>
        <taxon>Bacillales</taxon>
        <taxon>Caryophanaceae</taxon>
        <taxon>Chryseomicrobium</taxon>
    </lineage>
</organism>
<dbReference type="Proteomes" id="UP001595733">
    <property type="component" value="Unassembled WGS sequence"/>
</dbReference>
<reference evidence="3" key="1">
    <citation type="journal article" date="2019" name="Int. J. Syst. Evol. Microbiol.">
        <title>The Global Catalogue of Microorganisms (GCM) 10K type strain sequencing project: providing services to taxonomists for standard genome sequencing and annotation.</title>
        <authorList>
            <consortium name="The Broad Institute Genomics Platform"/>
            <consortium name="The Broad Institute Genome Sequencing Center for Infectious Disease"/>
            <person name="Wu L."/>
            <person name="Ma J."/>
        </authorList>
    </citation>
    <scope>NUCLEOTIDE SEQUENCE [LARGE SCALE GENOMIC DNA]</scope>
    <source>
        <strain evidence="3">CCUG 50353</strain>
    </source>
</reference>
<protein>
    <submittedName>
        <fullName evidence="2">YwdI family protein</fullName>
    </submittedName>
</protein>
<dbReference type="Pfam" id="PF17261">
    <property type="entry name" value="DUF5327"/>
    <property type="match status" value="1"/>
</dbReference>
<accession>A0ABV8UTD6</accession>
<evidence type="ECO:0000313" key="2">
    <source>
        <dbReference type="EMBL" id="MFC4354072.1"/>
    </source>
</evidence>
<dbReference type="InterPro" id="IPR035218">
    <property type="entry name" value="DUF5327"/>
</dbReference>
<keyword evidence="3" id="KW-1185">Reference proteome</keyword>